<sequence>MSRIRCCITVALLGVGYLCLAWEPPLIPPHGWH</sequence>
<accession>A0ABQ5NV77</accession>
<evidence type="ECO:0000313" key="2">
    <source>
        <dbReference type="Proteomes" id="UP001291653"/>
    </source>
</evidence>
<evidence type="ECO:0000313" key="1">
    <source>
        <dbReference type="EMBL" id="GLF94274.1"/>
    </source>
</evidence>
<protein>
    <submittedName>
        <fullName evidence="1">Uncharacterized protein</fullName>
    </submittedName>
</protein>
<keyword evidence="2" id="KW-1185">Reference proteome</keyword>
<gene>
    <name evidence="1" type="ORF">SYYSPA8_08275</name>
</gene>
<comment type="caution">
    <text evidence="1">The sequence shown here is derived from an EMBL/GenBank/DDBJ whole genome shotgun (WGS) entry which is preliminary data.</text>
</comment>
<proteinExistence type="predicted"/>
<name>A0ABQ5NV77_9ACTN</name>
<organism evidence="1 2">
    <name type="scientific">Streptomyces yaizuensis</name>
    <dbReference type="NCBI Taxonomy" id="2989713"/>
    <lineage>
        <taxon>Bacteria</taxon>
        <taxon>Bacillati</taxon>
        <taxon>Actinomycetota</taxon>
        <taxon>Actinomycetes</taxon>
        <taxon>Kitasatosporales</taxon>
        <taxon>Streptomycetaceae</taxon>
        <taxon>Streptomyces</taxon>
    </lineage>
</organism>
<dbReference type="Proteomes" id="UP001291653">
    <property type="component" value="Unassembled WGS sequence"/>
</dbReference>
<reference evidence="1 2" key="1">
    <citation type="submission" date="2022-10" db="EMBL/GenBank/DDBJ databases">
        <title>Draft genome sequence of Streptomyces sp. YSPA8.</title>
        <authorList>
            <person name="Moriuchi R."/>
            <person name="Dohra H."/>
            <person name="Yamamura H."/>
            <person name="Kodani S."/>
        </authorList>
    </citation>
    <scope>NUCLEOTIDE SEQUENCE [LARGE SCALE GENOMIC DNA]</scope>
    <source>
        <strain evidence="1 2">YSPA8</strain>
    </source>
</reference>
<dbReference type="EMBL" id="BSBI01000003">
    <property type="protein sequence ID" value="GLF94274.1"/>
    <property type="molecule type" value="Genomic_DNA"/>
</dbReference>